<feature type="compositionally biased region" description="Polar residues" evidence="1">
    <location>
        <begin position="37"/>
        <end position="56"/>
    </location>
</feature>
<dbReference type="Proteomes" id="UP001295684">
    <property type="component" value="Unassembled WGS sequence"/>
</dbReference>
<feature type="compositionally biased region" description="Polar residues" evidence="1">
    <location>
        <begin position="270"/>
        <end position="292"/>
    </location>
</feature>
<sequence>MRKIGKKIADSFGNKKVIQKFKRKPEQKQETEENKLNLRSQTLRTSPASLKSSSLNRKITTKMKLENTQNIIHEHIEENISQEKSLGDLELNETIIKNIEEEKLDHEVPLEDSPKNPIEKATHLKELFSNLSKKQSKEIEVKEENLLMDLYFHTINNSHIFDKTESKTNFKKGERTLVQSIVTRSMDYSKGMFRYQNGRKSSVKKSQFLSLNRPKIVKSRPKKIKIIKKAYQPDMAEIMESPTLNSKISNKLMKKNPNILISKSRYRLRSQNLPEFSPKQRFSSRGNSSVKPNNHDRNGLPPIHPIRKDESKHFLSKRSSNDSVRITPKSNKIFPWNRKPSNRYQIAKQKMERSRDYWISNVKTRLKSPEEIQKEYKLLRESRSAPANEEEFRFVTLEQLSISKGNRIQFFRR</sequence>
<accession>A0AAD1X9G2</accession>
<dbReference type="EMBL" id="CAMPGE010004827">
    <property type="protein sequence ID" value="CAI2363677.1"/>
    <property type="molecule type" value="Genomic_DNA"/>
</dbReference>
<organism evidence="2 3">
    <name type="scientific">Euplotes crassus</name>
    <dbReference type="NCBI Taxonomy" id="5936"/>
    <lineage>
        <taxon>Eukaryota</taxon>
        <taxon>Sar</taxon>
        <taxon>Alveolata</taxon>
        <taxon>Ciliophora</taxon>
        <taxon>Intramacronucleata</taxon>
        <taxon>Spirotrichea</taxon>
        <taxon>Hypotrichia</taxon>
        <taxon>Euplotida</taxon>
        <taxon>Euplotidae</taxon>
        <taxon>Moneuplotes</taxon>
    </lineage>
</organism>
<protein>
    <submittedName>
        <fullName evidence="2">Uncharacterized protein</fullName>
    </submittedName>
</protein>
<keyword evidence="3" id="KW-1185">Reference proteome</keyword>
<feature type="compositionally biased region" description="Basic and acidic residues" evidence="1">
    <location>
        <begin position="24"/>
        <end position="36"/>
    </location>
</feature>
<feature type="compositionally biased region" description="Polar residues" evidence="1">
    <location>
        <begin position="317"/>
        <end position="330"/>
    </location>
</feature>
<feature type="region of interest" description="Disordered" evidence="1">
    <location>
        <begin position="1"/>
        <end position="56"/>
    </location>
</feature>
<gene>
    <name evidence="2" type="ORF">ECRASSUSDP1_LOCUS5013</name>
</gene>
<comment type="caution">
    <text evidence="2">The sequence shown here is derived from an EMBL/GenBank/DDBJ whole genome shotgun (WGS) entry which is preliminary data.</text>
</comment>
<name>A0AAD1X9G2_EUPCR</name>
<feature type="region of interest" description="Disordered" evidence="1">
    <location>
        <begin position="270"/>
        <end position="333"/>
    </location>
</feature>
<evidence type="ECO:0000256" key="1">
    <source>
        <dbReference type="SAM" id="MobiDB-lite"/>
    </source>
</evidence>
<dbReference type="AlphaFoldDB" id="A0AAD1X9G2"/>
<evidence type="ECO:0000313" key="3">
    <source>
        <dbReference type="Proteomes" id="UP001295684"/>
    </source>
</evidence>
<proteinExistence type="predicted"/>
<evidence type="ECO:0000313" key="2">
    <source>
        <dbReference type="EMBL" id="CAI2363677.1"/>
    </source>
</evidence>
<reference evidence="2" key="1">
    <citation type="submission" date="2023-07" db="EMBL/GenBank/DDBJ databases">
        <authorList>
            <consortium name="AG Swart"/>
            <person name="Singh M."/>
            <person name="Singh A."/>
            <person name="Seah K."/>
            <person name="Emmerich C."/>
        </authorList>
    </citation>
    <scope>NUCLEOTIDE SEQUENCE</scope>
    <source>
        <strain evidence="2">DP1</strain>
    </source>
</reference>